<dbReference type="SUPFAM" id="SSF55874">
    <property type="entry name" value="ATPase domain of HSP90 chaperone/DNA topoisomerase II/histidine kinase"/>
    <property type="match status" value="1"/>
</dbReference>
<evidence type="ECO:0000313" key="11">
    <source>
        <dbReference type="Proteomes" id="UP000605676"/>
    </source>
</evidence>
<accession>A0ABS1HEY5</accession>
<dbReference type="InterPro" id="IPR003661">
    <property type="entry name" value="HisK_dim/P_dom"/>
</dbReference>
<dbReference type="InterPro" id="IPR013783">
    <property type="entry name" value="Ig-like_fold"/>
</dbReference>
<evidence type="ECO:0000256" key="1">
    <source>
        <dbReference type="ARBA" id="ARBA00000085"/>
    </source>
</evidence>
<dbReference type="Pfam" id="PF07494">
    <property type="entry name" value="Reg_prop"/>
    <property type="match status" value="7"/>
</dbReference>
<dbReference type="InterPro" id="IPR005467">
    <property type="entry name" value="His_kinase_dom"/>
</dbReference>
<dbReference type="CDD" id="cd00082">
    <property type="entry name" value="HisKA"/>
    <property type="match status" value="1"/>
</dbReference>
<dbReference type="InterPro" id="IPR011006">
    <property type="entry name" value="CheY-like_superfamily"/>
</dbReference>
<dbReference type="PANTHER" id="PTHR43547">
    <property type="entry name" value="TWO-COMPONENT HISTIDINE KINASE"/>
    <property type="match status" value="1"/>
</dbReference>
<dbReference type="InterPro" id="IPR036890">
    <property type="entry name" value="HATPase_C_sf"/>
</dbReference>
<dbReference type="PROSITE" id="PS50110">
    <property type="entry name" value="RESPONSE_REGULATORY"/>
    <property type="match status" value="1"/>
</dbReference>
<organism evidence="10 11">
    <name type="scientific">Carboxylicivirga marina</name>
    <dbReference type="NCBI Taxonomy" id="2800988"/>
    <lineage>
        <taxon>Bacteria</taxon>
        <taxon>Pseudomonadati</taxon>
        <taxon>Bacteroidota</taxon>
        <taxon>Bacteroidia</taxon>
        <taxon>Marinilabiliales</taxon>
        <taxon>Marinilabiliaceae</taxon>
        <taxon>Carboxylicivirga</taxon>
    </lineage>
</organism>
<dbReference type="InterPro" id="IPR009057">
    <property type="entry name" value="Homeodomain-like_sf"/>
</dbReference>
<evidence type="ECO:0000256" key="5">
    <source>
        <dbReference type="ARBA" id="ARBA00023163"/>
    </source>
</evidence>
<evidence type="ECO:0000259" key="8">
    <source>
        <dbReference type="PROSITE" id="PS50109"/>
    </source>
</evidence>
<dbReference type="PROSITE" id="PS50109">
    <property type="entry name" value="HIS_KIN"/>
    <property type="match status" value="1"/>
</dbReference>
<sequence>MNFKRLIHIFSITCLFLSGNLANGQEYLISYLSVEDGLSQNEVTSIVQDKYGYMWFGTRGGLNRYDGYQFKHYKPESEEGLSVQDASVECLYQDSKGQIWVGTQTGGVSYYDSEKERFIVPAGSERFEKSRVISFDEDAKGQIYIGSFGNRLYKYLGDSCKMHEIYAAEISHSVKIINDTLLFWGDQSGLTKLGDEKQAETIKFIEDYQEPLDIMVDKQEPYLWIVGWRLNLIRYNYINGKSKSFAIPGFSINHDGGSALLQDNEGNIWVGTRGKGLYLYNVDNSEFKRINIKPNTIDATNRDYDVILDIYQDEANNIWVGTDGGGIVRLSKKKQFDTFEQSTPIGGQHITSVLEDRDGILWIGTKGNGLYKRDNNGKFVKVVHSDSTNEYSFESEYVRSIYESDDGLILIGFETSLFVVNKNEKGRDELVHADRYLRSPSLYLRKPIDMLMLDNQFWVATDQAGLQLFEKKNGVFVHKESFNDYDKKGQLGSTLGLTLHLDDKLRFWIGTKAGLFLKAKGEETFINVNSLVSSQEQPGDQAILCIHTDRDGDIWFGTPNSLNQLIELSEGNYQLIQFTKEDGLPDDYINCILSSYNGDIWISTNAGLSKFNKKTKRFSNYNDSDGIRGLNFSVSAGCVGQDGHLYFGAYNGLTYFNASKIKENNYLPPIVIAEFKILNKDVPVNGDVLKANINEQRSIKLNHQQNEFSFEFAALDYKATELNQYAYWLEGRDDTRVMLGKQRFVSFSNLKPGSYTLHLYGTNSNGIWSDNECVIDISVSIAPWKSGLAIVVYVLLIVSVVVVIVRVGRKQEKLNRDVEMEKMLREQQKQLNEEKLSFFTNVSHELRTPLTLILAPVSELLSNDFSKYSLDYIKSKVEVVHQNTTSLLSLVGQLLEFRKIEAKKIKLQASENNVVEFTKQICQPFENYAKNKSTHFKMDYSEASDALIYFDNEKMAVILNNLLSNAFKFSGEPGKVKIAVNTDLENKVLISVSNNGKGINEKDLEFLYDRFYKGSDLSFSASSGIGLSLVKNYIELHKGEIQVDSKPGEQTTFTLSLLKGKQHLHDDEMTQSPTKIQLFEGNPKKVSNILQKPKKAIEGSTILIVEDNSEIRSYMQQLLESIYNVITANDGLEAFDKVIEHKPDLVISDVMMPRMDGFELCKKIKTNALVSHIPVILLTAKGTKKDEVFGTRQGADAYITKPFDVTLLQEKINMLIESRLALSNKYADKVILAPNKKEIETEDARFLKKAVQIIETNIHDVEFNPEKLAELMAMSNATIYRRCKKVINKTPGAFIRSIRLKRAAQLLIDSDLAVAEIVEEVAYQDVSGFRRGFVKEYNMSPSDYRKAHRSGSDINTEYE</sequence>
<dbReference type="InterPro" id="IPR036097">
    <property type="entry name" value="HisK_dim/P_sf"/>
</dbReference>
<comment type="catalytic activity">
    <reaction evidence="1">
        <text>ATP + protein L-histidine = ADP + protein N-phospho-L-histidine.</text>
        <dbReference type="EC" id="2.7.13.3"/>
    </reaction>
</comment>
<dbReference type="SUPFAM" id="SSF46689">
    <property type="entry name" value="Homeodomain-like"/>
    <property type="match status" value="1"/>
</dbReference>
<keyword evidence="11" id="KW-1185">Reference proteome</keyword>
<feature type="modified residue" description="4-aspartylphosphate" evidence="6">
    <location>
        <position position="1149"/>
    </location>
</feature>
<dbReference type="SUPFAM" id="SSF47384">
    <property type="entry name" value="Homodimeric domain of signal transducing histidine kinase"/>
    <property type="match status" value="1"/>
</dbReference>
<dbReference type="Gene3D" id="1.10.10.60">
    <property type="entry name" value="Homeodomain-like"/>
    <property type="match status" value="1"/>
</dbReference>
<evidence type="ECO:0000313" key="10">
    <source>
        <dbReference type="EMBL" id="MBK3516185.1"/>
    </source>
</evidence>
<name>A0ABS1HEY5_9BACT</name>
<keyword evidence="3 6" id="KW-0597">Phosphoprotein</keyword>
<dbReference type="Gene3D" id="3.40.50.2300">
    <property type="match status" value="1"/>
</dbReference>
<evidence type="ECO:0000256" key="3">
    <source>
        <dbReference type="ARBA" id="ARBA00022553"/>
    </source>
</evidence>
<evidence type="ECO:0000256" key="6">
    <source>
        <dbReference type="PROSITE-ProRule" id="PRU00169"/>
    </source>
</evidence>
<dbReference type="SMART" id="SM00342">
    <property type="entry name" value="HTH_ARAC"/>
    <property type="match status" value="1"/>
</dbReference>
<dbReference type="PROSITE" id="PS01124">
    <property type="entry name" value="HTH_ARAC_FAMILY_2"/>
    <property type="match status" value="1"/>
</dbReference>
<dbReference type="InterPro" id="IPR015943">
    <property type="entry name" value="WD40/YVTN_repeat-like_dom_sf"/>
</dbReference>
<dbReference type="InterPro" id="IPR018060">
    <property type="entry name" value="HTH_AraC"/>
</dbReference>
<dbReference type="Gene3D" id="3.30.565.10">
    <property type="entry name" value="Histidine kinase-like ATPase, C-terminal domain"/>
    <property type="match status" value="1"/>
</dbReference>
<dbReference type="Pfam" id="PF12833">
    <property type="entry name" value="HTH_18"/>
    <property type="match status" value="1"/>
</dbReference>
<comment type="caution">
    <text evidence="10">The sequence shown here is derived from an EMBL/GenBank/DDBJ whole genome shotgun (WGS) entry which is preliminary data.</text>
</comment>
<dbReference type="Gene3D" id="1.10.287.130">
    <property type="match status" value="1"/>
</dbReference>
<dbReference type="SMART" id="SM00448">
    <property type="entry name" value="REC"/>
    <property type="match status" value="1"/>
</dbReference>
<dbReference type="Proteomes" id="UP000605676">
    <property type="component" value="Unassembled WGS sequence"/>
</dbReference>
<dbReference type="SUPFAM" id="SSF52172">
    <property type="entry name" value="CheY-like"/>
    <property type="match status" value="1"/>
</dbReference>
<dbReference type="CDD" id="cd17574">
    <property type="entry name" value="REC_OmpR"/>
    <property type="match status" value="1"/>
</dbReference>
<dbReference type="EMBL" id="JAENRR010000004">
    <property type="protein sequence ID" value="MBK3516185.1"/>
    <property type="molecule type" value="Genomic_DNA"/>
</dbReference>
<gene>
    <name evidence="10" type="ORF">JIV24_02455</name>
</gene>
<dbReference type="Pfam" id="PF00512">
    <property type="entry name" value="HisKA"/>
    <property type="match status" value="1"/>
</dbReference>
<evidence type="ECO:0000259" key="9">
    <source>
        <dbReference type="PROSITE" id="PS50110"/>
    </source>
</evidence>
<dbReference type="InterPro" id="IPR011123">
    <property type="entry name" value="Y_Y_Y"/>
</dbReference>
<protein>
    <recommendedName>
        <fullName evidence="2">histidine kinase</fullName>
        <ecNumber evidence="2">2.7.13.3</ecNumber>
    </recommendedName>
</protein>
<evidence type="ECO:0000259" key="7">
    <source>
        <dbReference type="PROSITE" id="PS01124"/>
    </source>
</evidence>
<dbReference type="SMART" id="SM00387">
    <property type="entry name" value="HATPase_c"/>
    <property type="match status" value="1"/>
</dbReference>
<dbReference type="InterPro" id="IPR003594">
    <property type="entry name" value="HATPase_dom"/>
</dbReference>
<dbReference type="Gene3D" id="2.130.10.10">
    <property type="entry name" value="YVTN repeat-like/Quinoprotein amine dehydrogenase"/>
    <property type="match status" value="2"/>
</dbReference>
<dbReference type="RefSeq" id="WP_200463418.1">
    <property type="nucleotide sequence ID" value="NZ_JAENRR010000004.1"/>
</dbReference>
<feature type="domain" description="Response regulatory" evidence="9">
    <location>
        <begin position="1101"/>
        <end position="1216"/>
    </location>
</feature>
<dbReference type="InterPro" id="IPR011110">
    <property type="entry name" value="Reg_prop"/>
</dbReference>
<dbReference type="InterPro" id="IPR004358">
    <property type="entry name" value="Sig_transdc_His_kin-like_C"/>
</dbReference>
<feature type="domain" description="Histidine kinase" evidence="8">
    <location>
        <begin position="841"/>
        <end position="1061"/>
    </location>
</feature>
<proteinExistence type="predicted"/>
<dbReference type="SUPFAM" id="SSF63825">
    <property type="entry name" value="YWTD domain"/>
    <property type="match status" value="1"/>
</dbReference>
<keyword evidence="4" id="KW-0805">Transcription regulation</keyword>
<feature type="domain" description="HTH araC/xylS-type" evidence="7">
    <location>
        <begin position="1248"/>
        <end position="1347"/>
    </location>
</feature>
<dbReference type="SUPFAM" id="SSF63829">
    <property type="entry name" value="Calcium-dependent phosphotriesterase"/>
    <property type="match status" value="2"/>
</dbReference>
<dbReference type="Pfam" id="PF07495">
    <property type="entry name" value="Y_Y_Y"/>
    <property type="match status" value="1"/>
</dbReference>
<dbReference type="EC" id="2.7.13.3" evidence="2"/>
<dbReference type="Gene3D" id="2.60.40.10">
    <property type="entry name" value="Immunoglobulins"/>
    <property type="match status" value="1"/>
</dbReference>
<evidence type="ECO:0000256" key="4">
    <source>
        <dbReference type="ARBA" id="ARBA00023015"/>
    </source>
</evidence>
<evidence type="ECO:0000256" key="2">
    <source>
        <dbReference type="ARBA" id="ARBA00012438"/>
    </source>
</evidence>
<reference evidence="10 11" key="1">
    <citation type="submission" date="2021-01" db="EMBL/GenBank/DDBJ databases">
        <title>Carboxyliciviraga sp.nov., isolated from coastal sediments.</title>
        <authorList>
            <person name="Lu D."/>
            <person name="Zhang T."/>
        </authorList>
    </citation>
    <scope>NUCLEOTIDE SEQUENCE [LARGE SCALE GENOMIC DNA]</scope>
    <source>
        <strain evidence="10 11">N1Y132</strain>
    </source>
</reference>
<dbReference type="InterPro" id="IPR001789">
    <property type="entry name" value="Sig_transdc_resp-reg_receiver"/>
</dbReference>
<dbReference type="SMART" id="SM00388">
    <property type="entry name" value="HisKA"/>
    <property type="match status" value="1"/>
</dbReference>
<keyword evidence="5" id="KW-0804">Transcription</keyword>
<dbReference type="PANTHER" id="PTHR43547:SF2">
    <property type="entry name" value="HYBRID SIGNAL TRANSDUCTION HISTIDINE KINASE C"/>
    <property type="match status" value="1"/>
</dbReference>
<dbReference type="PRINTS" id="PR00344">
    <property type="entry name" value="BCTRLSENSOR"/>
</dbReference>
<dbReference type="Pfam" id="PF00072">
    <property type="entry name" value="Response_reg"/>
    <property type="match status" value="1"/>
</dbReference>
<dbReference type="Pfam" id="PF02518">
    <property type="entry name" value="HATPase_c"/>
    <property type="match status" value="1"/>
</dbReference>